<dbReference type="SUPFAM" id="SSF55486">
    <property type="entry name" value="Metalloproteases ('zincins'), catalytic domain"/>
    <property type="match status" value="1"/>
</dbReference>
<dbReference type="Pfam" id="PF17899">
    <property type="entry name" value="Peptidase_M61_N"/>
    <property type="match status" value="1"/>
</dbReference>
<evidence type="ECO:0000256" key="1">
    <source>
        <dbReference type="SAM" id="SignalP"/>
    </source>
</evidence>
<dbReference type="Pfam" id="PF17820">
    <property type="entry name" value="PDZ_6"/>
    <property type="match status" value="1"/>
</dbReference>
<dbReference type="PIRSF" id="PIRSF016493">
    <property type="entry name" value="Glycyl_aminpptds"/>
    <property type="match status" value="1"/>
</dbReference>
<organism evidence="3 4">
    <name type="scientific">Robertkochia marina</name>
    <dbReference type="NCBI Taxonomy" id="1227945"/>
    <lineage>
        <taxon>Bacteria</taxon>
        <taxon>Pseudomonadati</taxon>
        <taxon>Bacteroidota</taxon>
        <taxon>Flavobacteriia</taxon>
        <taxon>Flavobacteriales</taxon>
        <taxon>Flavobacteriaceae</taxon>
        <taxon>Robertkochia</taxon>
    </lineage>
</organism>
<dbReference type="OrthoDB" id="9778516at2"/>
<reference evidence="3 4" key="1">
    <citation type="submission" date="2019-04" db="EMBL/GenBank/DDBJ databases">
        <title>Draft genome sequence of Robertkochia marina CC-AMO-30D.</title>
        <authorList>
            <person name="Hameed A."/>
            <person name="Lin S.-Y."/>
            <person name="Shahina M."/>
            <person name="Lai W.-A."/>
            <person name="Young C.-C."/>
        </authorList>
    </citation>
    <scope>NUCLEOTIDE SEQUENCE [LARGE SCALE GENOMIC DNA]</scope>
    <source>
        <strain evidence="3 4">CC-AMO-30D</strain>
    </source>
</reference>
<dbReference type="Proteomes" id="UP000305939">
    <property type="component" value="Unassembled WGS sequence"/>
</dbReference>
<evidence type="ECO:0000313" key="3">
    <source>
        <dbReference type="EMBL" id="THD69538.1"/>
    </source>
</evidence>
<dbReference type="Pfam" id="PF05299">
    <property type="entry name" value="Peptidase_M61"/>
    <property type="match status" value="1"/>
</dbReference>
<dbReference type="InterPro" id="IPR007963">
    <property type="entry name" value="Peptidase_M61_catalytic"/>
</dbReference>
<evidence type="ECO:0000259" key="2">
    <source>
        <dbReference type="PROSITE" id="PS50106"/>
    </source>
</evidence>
<protein>
    <submittedName>
        <fullName evidence="3">M61 family peptidase</fullName>
    </submittedName>
</protein>
<gene>
    <name evidence="3" type="ORF">E7Z59_04200</name>
</gene>
<feature type="chain" id="PRO_5020769430" evidence="1">
    <location>
        <begin position="19"/>
        <end position="595"/>
    </location>
</feature>
<dbReference type="AlphaFoldDB" id="A0A4V6RRU4"/>
<dbReference type="Gene3D" id="1.10.390.10">
    <property type="entry name" value="Neutral Protease Domain 2"/>
    <property type="match status" value="1"/>
</dbReference>
<dbReference type="InterPro" id="IPR001478">
    <property type="entry name" value="PDZ"/>
</dbReference>
<evidence type="ECO:0000313" key="4">
    <source>
        <dbReference type="Proteomes" id="UP000305939"/>
    </source>
</evidence>
<dbReference type="InterPro" id="IPR024191">
    <property type="entry name" value="Peptidase_M61"/>
</dbReference>
<dbReference type="Gene3D" id="2.30.42.10">
    <property type="match status" value="1"/>
</dbReference>
<comment type="caution">
    <text evidence="3">The sequence shown here is derived from an EMBL/GenBank/DDBJ whole genome shotgun (WGS) entry which is preliminary data.</text>
</comment>
<dbReference type="EMBL" id="SSMC01000001">
    <property type="protein sequence ID" value="THD69538.1"/>
    <property type="molecule type" value="Genomic_DNA"/>
</dbReference>
<dbReference type="SUPFAM" id="SSF50156">
    <property type="entry name" value="PDZ domain-like"/>
    <property type="match status" value="1"/>
</dbReference>
<feature type="signal peptide" evidence="1">
    <location>
        <begin position="1"/>
        <end position="18"/>
    </location>
</feature>
<keyword evidence="1" id="KW-0732">Signal</keyword>
<proteinExistence type="predicted"/>
<dbReference type="PROSITE" id="PS50106">
    <property type="entry name" value="PDZ"/>
    <property type="match status" value="1"/>
</dbReference>
<dbReference type="InterPro" id="IPR040756">
    <property type="entry name" value="Peptidase_M61_N"/>
</dbReference>
<dbReference type="RefSeq" id="WP_136335028.1">
    <property type="nucleotide sequence ID" value="NZ_QXMP01000001.1"/>
</dbReference>
<keyword evidence="4" id="KW-1185">Reference proteome</keyword>
<dbReference type="SMART" id="SM00228">
    <property type="entry name" value="PDZ"/>
    <property type="match status" value="1"/>
</dbReference>
<name>A0A4V6RRU4_9FLAO</name>
<dbReference type="Gene3D" id="2.60.40.3650">
    <property type="match status" value="1"/>
</dbReference>
<feature type="domain" description="PDZ" evidence="2">
    <location>
        <begin position="478"/>
        <end position="541"/>
    </location>
</feature>
<sequence length="595" mass="67407">MKPLITSLFILTSLLTFGQPTVTYHLSFENASQHEARIKVQFNQLDNDPLLITMSRSSPGRYALHEFVKNVYDLHAFNAEGEELKLIRKDPYSWELKGHNGTVALHYTLFANRADGTYSDVSESHAHLNIPATLIYAPALADREQVLNFNLREDLKWKVATQLVKEDEDTYTAPNLYYLMDSPVEISDHEVRSFKIDGPQGEQTIEFALHHRGGSMIFDEFFEGVKKIVTEEIAVYGKAPEFDYDRYTFLGCYLPWASGDGMEHRNSTIVTSSRELTSPEGMRNLSTVAHEFFHAWNVERLRPKSLEPFDFQKANMSGALWFAEGFTSYYTNLILKRTGIIDEAAYLESITPTFNYVWNSPGRQFFNPVEMSQQAPFVDAATSVDPVNRGNTFISYYSYGHMLGLSLDLSLRNNGKTLDGYMSLLWEKYGKEEKPYTLENLQTTLAEYGGKALAEEFFENYVYDSKMPDYNDLFSLVGIQAQRNKDRAFTGMTVNNSVVSNYPVIGGPAAQAGISKGDKILSVNNNPVDNLHTDDFTKDMKPGQEIILEIERYGQKITKSITLGSDPKYTLELMPIESEKTGTARTSWLGAQSEK</sequence>
<dbReference type="InterPro" id="IPR027268">
    <property type="entry name" value="Peptidase_M4/M1_CTD_sf"/>
</dbReference>
<dbReference type="InterPro" id="IPR036034">
    <property type="entry name" value="PDZ_sf"/>
</dbReference>
<dbReference type="InterPro" id="IPR041489">
    <property type="entry name" value="PDZ_6"/>
</dbReference>
<accession>A0A4V6RRU4</accession>